<accession>A0A7W0AG00</accession>
<evidence type="ECO:0000313" key="3">
    <source>
        <dbReference type="Proteomes" id="UP000518091"/>
    </source>
</evidence>
<dbReference type="Proteomes" id="UP000814353">
    <property type="component" value="Unassembled WGS sequence"/>
</dbReference>
<dbReference type="RefSeq" id="WP_181516976.1">
    <property type="nucleotide sequence ID" value="NZ_JABFUB010000035.1"/>
</dbReference>
<dbReference type="EMBL" id="JABFUB010000035">
    <property type="protein sequence ID" value="MCG6663817.1"/>
    <property type="molecule type" value="Genomic_DNA"/>
</dbReference>
<evidence type="ECO:0000313" key="4">
    <source>
        <dbReference type="Proteomes" id="UP000814353"/>
    </source>
</evidence>
<sequence length="54" mass="5928">MPASSHGFGPDLTDRDTIRQVVRYLDASLIDHWPVSRAVNRPGNEENAGLINPA</sequence>
<proteinExistence type="predicted"/>
<keyword evidence="4" id="KW-1185">Reference proteome</keyword>
<protein>
    <submittedName>
        <fullName evidence="1">Uncharacterized protein</fullName>
    </submittedName>
</protein>
<dbReference type="AlphaFoldDB" id="A0A7W0AG00"/>
<comment type="caution">
    <text evidence="1">The sequence shown here is derived from an EMBL/GenBank/DDBJ whole genome shotgun (WGS) entry which is preliminary data.</text>
</comment>
<reference evidence="1 3" key="2">
    <citation type="submission" date="2020-07" db="EMBL/GenBank/DDBJ databases">
        <title>Identification of Halomonas strains.</title>
        <authorList>
            <person name="Xiao Z."/>
            <person name="Shen J."/>
        </authorList>
    </citation>
    <scope>NUCLEOTIDE SEQUENCE [LARGE SCALE GENOMIC DNA]</scope>
    <source>
        <strain evidence="1 3">DSM 17331</strain>
    </source>
</reference>
<name>A0A7W0AG00_9GAMM</name>
<evidence type="ECO:0000313" key="2">
    <source>
        <dbReference type="EMBL" id="MCG6663817.1"/>
    </source>
</evidence>
<reference evidence="2 4" key="1">
    <citation type="submission" date="2020-05" db="EMBL/GenBank/DDBJ databases">
        <title>Comparative genomic analysis of denitrifying bacteria from Halomonas genus.</title>
        <authorList>
            <person name="Wang L."/>
            <person name="Shao Z."/>
        </authorList>
    </citation>
    <scope>NUCLEOTIDE SEQUENCE [LARGE SCALE GENOMIC DNA]</scope>
    <source>
        <strain evidence="2 4">DSM 17331</strain>
    </source>
</reference>
<dbReference type="EMBL" id="JACEFT010000046">
    <property type="protein sequence ID" value="MBA2781104.1"/>
    <property type="molecule type" value="Genomic_DNA"/>
</dbReference>
<dbReference type="Proteomes" id="UP000518091">
    <property type="component" value="Unassembled WGS sequence"/>
</dbReference>
<evidence type="ECO:0000313" key="1">
    <source>
        <dbReference type="EMBL" id="MBA2781104.1"/>
    </source>
</evidence>
<gene>
    <name evidence="1" type="ORF">H1D44_19700</name>
    <name evidence="2" type="ORF">HOP48_20035</name>
</gene>
<organism evidence="1 3">
    <name type="scientific">Billgrantia kenyensis</name>
    <dbReference type="NCBI Taxonomy" id="321266"/>
    <lineage>
        <taxon>Bacteria</taxon>
        <taxon>Pseudomonadati</taxon>
        <taxon>Pseudomonadota</taxon>
        <taxon>Gammaproteobacteria</taxon>
        <taxon>Oceanospirillales</taxon>
        <taxon>Halomonadaceae</taxon>
        <taxon>Billgrantia</taxon>
    </lineage>
</organism>